<comment type="caution">
    <text evidence="1">The sequence shown here is derived from an EMBL/GenBank/DDBJ whole genome shotgun (WGS) entry which is preliminary data.</text>
</comment>
<dbReference type="EMBL" id="JABWDY010035704">
    <property type="protein sequence ID" value="KAF5181808.1"/>
    <property type="molecule type" value="Genomic_DNA"/>
</dbReference>
<organism evidence="1 2">
    <name type="scientific">Thalictrum thalictroides</name>
    <name type="common">Rue-anemone</name>
    <name type="synonym">Anemone thalictroides</name>
    <dbReference type="NCBI Taxonomy" id="46969"/>
    <lineage>
        <taxon>Eukaryota</taxon>
        <taxon>Viridiplantae</taxon>
        <taxon>Streptophyta</taxon>
        <taxon>Embryophyta</taxon>
        <taxon>Tracheophyta</taxon>
        <taxon>Spermatophyta</taxon>
        <taxon>Magnoliopsida</taxon>
        <taxon>Ranunculales</taxon>
        <taxon>Ranunculaceae</taxon>
        <taxon>Thalictroideae</taxon>
        <taxon>Thalictrum</taxon>
    </lineage>
</organism>
<reference evidence="1 2" key="1">
    <citation type="submission" date="2020-06" db="EMBL/GenBank/DDBJ databases">
        <title>Transcriptomic and genomic resources for Thalictrum thalictroides and T. hernandezii: Facilitating candidate gene discovery in an emerging model plant lineage.</title>
        <authorList>
            <person name="Arias T."/>
            <person name="Riano-Pachon D.M."/>
            <person name="Di Stilio V.S."/>
        </authorList>
    </citation>
    <scope>NUCLEOTIDE SEQUENCE [LARGE SCALE GENOMIC DNA]</scope>
    <source>
        <strain evidence="2">cv. WT478/WT964</strain>
        <tissue evidence="1">Leaves</tissue>
    </source>
</reference>
<gene>
    <name evidence="1" type="ORF">FRX31_028602</name>
</gene>
<dbReference type="OrthoDB" id="1916120at2759"/>
<protein>
    <submittedName>
        <fullName evidence="1">Uncharacterized protein</fullName>
    </submittedName>
</protein>
<evidence type="ECO:0000313" key="2">
    <source>
        <dbReference type="Proteomes" id="UP000554482"/>
    </source>
</evidence>
<evidence type="ECO:0000313" key="1">
    <source>
        <dbReference type="EMBL" id="KAF5181808.1"/>
    </source>
</evidence>
<dbReference type="Proteomes" id="UP000554482">
    <property type="component" value="Unassembled WGS sequence"/>
</dbReference>
<keyword evidence="2" id="KW-1185">Reference proteome</keyword>
<dbReference type="PANTHER" id="PTHR35278:SF4">
    <property type="entry name" value="TRANSMEMBRANE PROTEIN"/>
    <property type="match status" value="1"/>
</dbReference>
<dbReference type="PANTHER" id="PTHR35278">
    <property type="entry name" value="TRANSMEMBRANE PROTEIN-RELATED"/>
    <property type="match status" value="1"/>
</dbReference>
<proteinExistence type="predicted"/>
<dbReference type="AlphaFoldDB" id="A0A7J6VAU1"/>
<sequence length="145" mass="17461">MGWAACETYWLAIGDITCFLWYKLINTKRVHRRRRRFKDVEEGYSSSLDDDNLDYYNNASVTRRRRSFRNRRMGRLQRSHYPTSYGFKEGYRGHSHHHEVQLKSRGLSVRLKGGSGRLRNTRPLQVRRIGSFKLNRRRKIKRRTA</sequence>
<name>A0A7J6VAU1_THATH</name>
<accession>A0A7J6VAU1</accession>